<dbReference type="SUPFAM" id="SSF81321">
    <property type="entry name" value="Family A G protein-coupled receptor-like"/>
    <property type="match status" value="1"/>
</dbReference>
<evidence type="ECO:0000313" key="3">
    <source>
        <dbReference type="Proteomes" id="UP001201812"/>
    </source>
</evidence>
<reference evidence="2" key="1">
    <citation type="submission" date="2022-01" db="EMBL/GenBank/DDBJ databases">
        <title>Genome Sequence Resource for Two Populations of Ditylenchus destructor, the Migratory Endoparasitic Phytonematode.</title>
        <authorList>
            <person name="Zhang H."/>
            <person name="Lin R."/>
            <person name="Xie B."/>
        </authorList>
    </citation>
    <scope>NUCLEOTIDE SEQUENCE</scope>
    <source>
        <strain evidence="2">BazhouSP</strain>
    </source>
</reference>
<keyword evidence="1" id="KW-0812">Transmembrane</keyword>
<organism evidence="2 3">
    <name type="scientific">Ditylenchus destructor</name>
    <dbReference type="NCBI Taxonomy" id="166010"/>
    <lineage>
        <taxon>Eukaryota</taxon>
        <taxon>Metazoa</taxon>
        <taxon>Ecdysozoa</taxon>
        <taxon>Nematoda</taxon>
        <taxon>Chromadorea</taxon>
        <taxon>Rhabditida</taxon>
        <taxon>Tylenchina</taxon>
        <taxon>Tylenchomorpha</taxon>
        <taxon>Sphaerularioidea</taxon>
        <taxon>Anguinidae</taxon>
        <taxon>Anguininae</taxon>
        <taxon>Ditylenchus</taxon>
    </lineage>
</organism>
<feature type="transmembrane region" description="Helical" evidence="1">
    <location>
        <begin position="263"/>
        <end position="285"/>
    </location>
</feature>
<dbReference type="InterPro" id="IPR019425">
    <property type="entry name" value="7TM_GPCR_serpentine_rcpt_Srt"/>
</dbReference>
<evidence type="ECO:0000256" key="1">
    <source>
        <dbReference type="SAM" id="Phobius"/>
    </source>
</evidence>
<dbReference type="EMBL" id="JAKKPZ010000317">
    <property type="protein sequence ID" value="KAI1696601.1"/>
    <property type="molecule type" value="Genomic_DNA"/>
</dbReference>
<keyword evidence="1" id="KW-0472">Membrane</keyword>
<proteinExistence type="predicted"/>
<dbReference type="Proteomes" id="UP001201812">
    <property type="component" value="Unassembled WGS sequence"/>
</dbReference>
<dbReference type="CDD" id="cd00637">
    <property type="entry name" value="7tm_classA_rhodopsin-like"/>
    <property type="match status" value="1"/>
</dbReference>
<dbReference type="AlphaFoldDB" id="A0AAD4MLB7"/>
<comment type="caution">
    <text evidence="2">The sequence shown here is derived from an EMBL/GenBank/DDBJ whole genome shotgun (WGS) entry which is preliminary data.</text>
</comment>
<keyword evidence="2" id="KW-0675">Receptor</keyword>
<feature type="transmembrane region" description="Helical" evidence="1">
    <location>
        <begin position="233"/>
        <end position="257"/>
    </location>
</feature>
<dbReference type="PANTHER" id="PTHR23021:SF82">
    <property type="entry name" value="G PROTEIN-COUPLED RECEPTOR"/>
    <property type="match status" value="1"/>
</dbReference>
<gene>
    <name evidence="2" type="ORF">DdX_18957</name>
</gene>
<feature type="transmembrane region" description="Helical" evidence="1">
    <location>
        <begin position="190"/>
        <end position="213"/>
    </location>
</feature>
<keyword evidence="3" id="KW-1185">Reference proteome</keyword>
<protein>
    <submittedName>
        <fullName evidence="2">Serpentine Receptor, class T</fullName>
    </submittedName>
</protein>
<feature type="transmembrane region" description="Helical" evidence="1">
    <location>
        <begin position="29"/>
        <end position="52"/>
    </location>
</feature>
<dbReference type="Gene3D" id="1.20.1070.10">
    <property type="entry name" value="Rhodopsin 7-helix transmembrane proteins"/>
    <property type="match status" value="1"/>
</dbReference>
<evidence type="ECO:0000313" key="2">
    <source>
        <dbReference type="EMBL" id="KAI1696601.1"/>
    </source>
</evidence>
<dbReference type="PANTHER" id="PTHR23021">
    <property type="entry name" value="SERPENTINE RECEPTOR, CLASS T"/>
    <property type="match status" value="1"/>
</dbReference>
<accession>A0AAD4MLB7</accession>
<keyword evidence="1" id="KW-1133">Transmembrane helix</keyword>
<name>A0AAD4MLB7_9BILA</name>
<feature type="transmembrane region" description="Helical" evidence="1">
    <location>
        <begin position="109"/>
        <end position="131"/>
    </location>
</feature>
<feature type="transmembrane region" description="Helical" evidence="1">
    <location>
        <begin position="143"/>
        <end position="163"/>
    </location>
</feature>
<sequence>MPANATTNSTDYDINVLLMTTNSQTENTIVGLSLILSAIFIFSLNVIVIRAINHDKELNKLNSYRFLLWMAYSDSSQMGIYLITGFWTIYPCTWSVLGGKLLGICPQFIFYAFVTTVLASHRMVALLCPNIDSWMFSKRGMKVWLYVSLFVASLFAIGNGLPWSTMLYNPSWWTWGYDGKLPMSGLVSGAAMYLELIGITIAFLFHIPMFLVIYQKRKVGALGKKASLQDFKILIQAFTITAYSFLSNMLFYAYPVFRPEDKYAFWILNMFNVYNSAVNPVMYMIMNNSLRKKVKTVVSQAARSRNVSFVTQTAISNATSSPVMVRARRGVSIV</sequence>